<dbReference type="InterPro" id="IPR005304">
    <property type="entry name" value="Rbsml_bgen_MeTrfase_EMG1/NEP1"/>
</dbReference>
<feature type="compositionally biased region" description="Basic and acidic residues" evidence="9">
    <location>
        <begin position="191"/>
        <end position="213"/>
    </location>
</feature>
<evidence type="ECO:0000256" key="7">
    <source>
        <dbReference type="ARBA" id="ARBA00022730"/>
    </source>
</evidence>
<feature type="region of interest" description="Disordered" evidence="9">
    <location>
        <begin position="1"/>
        <end position="246"/>
    </location>
</feature>
<evidence type="ECO:0000256" key="9">
    <source>
        <dbReference type="SAM" id="MobiDB-lite"/>
    </source>
</evidence>
<feature type="compositionally biased region" description="Basic and acidic residues" evidence="9">
    <location>
        <begin position="161"/>
        <end position="173"/>
    </location>
</feature>
<reference evidence="10 11" key="1">
    <citation type="submission" date="2011-08" db="EMBL/GenBank/DDBJ databases">
        <title>The Genome Sequence of Plasmodium vivax India VII.</title>
        <authorList>
            <consortium name="The Broad Institute Genome Sequencing Platform"/>
            <consortium name="The Broad Institute Genome Sequencing Center for Infectious Disease"/>
            <person name="Neafsey D."/>
            <person name="Carlton J."/>
            <person name="Barnwell J."/>
            <person name="Collins W."/>
            <person name="Escalante A."/>
            <person name="Mullikin J."/>
            <person name="Saul A."/>
            <person name="Guigo R."/>
            <person name="Camara F."/>
            <person name="Young S.K."/>
            <person name="Zeng Q."/>
            <person name="Gargeya S."/>
            <person name="Fitzgerald M."/>
            <person name="Haas B."/>
            <person name="Abouelleil A."/>
            <person name="Alvarado L."/>
            <person name="Arachchi H.M."/>
            <person name="Berlin A."/>
            <person name="Brown A."/>
            <person name="Chapman S.B."/>
            <person name="Chen Z."/>
            <person name="Dunbar C."/>
            <person name="Freedman E."/>
            <person name="Gearin G."/>
            <person name="Gellesch M."/>
            <person name="Goldberg J."/>
            <person name="Griggs A."/>
            <person name="Gujja S."/>
            <person name="Heiman D."/>
            <person name="Howarth C."/>
            <person name="Larson L."/>
            <person name="Lui A."/>
            <person name="MacDonald P.J.P."/>
            <person name="Montmayeur A."/>
            <person name="Murphy C."/>
            <person name="Neiman D."/>
            <person name="Pearson M."/>
            <person name="Priest M."/>
            <person name="Roberts A."/>
            <person name="Saif S."/>
            <person name="Shea T."/>
            <person name="Shenoy N."/>
            <person name="Sisk P."/>
            <person name="Stolte C."/>
            <person name="Sykes S."/>
            <person name="Wortman J."/>
            <person name="Nusbaum C."/>
            <person name="Birren B."/>
        </authorList>
    </citation>
    <scope>NUCLEOTIDE SEQUENCE [LARGE SCALE GENOMIC DNA]</scope>
    <source>
        <strain evidence="10 11">India VII</strain>
    </source>
</reference>
<evidence type="ECO:0008006" key="12">
    <source>
        <dbReference type="Google" id="ProtNLM"/>
    </source>
</evidence>
<keyword evidence="3" id="KW-0698">rRNA processing</keyword>
<evidence type="ECO:0000256" key="5">
    <source>
        <dbReference type="ARBA" id="ARBA00022679"/>
    </source>
</evidence>
<dbReference type="AlphaFoldDB" id="A0A0J9S4M9"/>
<dbReference type="PANTHER" id="PTHR12636">
    <property type="entry name" value="NEP1/MRA1"/>
    <property type="match status" value="1"/>
</dbReference>
<evidence type="ECO:0000313" key="11">
    <source>
        <dbReference type="Proteomes" id="UP000053562"/>
    </source>
</evidence>
<proteinExistence type="inferred from homology"/>
<keyword evidence="2" id="KW-0690">Ribosome biogenesis</keyword>
<dbReference type="GO" id="GO:0070475">
    <property type="term" value="P:rRNA base methylation"/>
    <property type="evidence" value="ECO:0007669"/>
    <property type="project" value="InterPro"/>
</dbReference>
<dbReference type="Proteomes" id="UP000053562">
    <property type="component" value="Unassembled WGS sequence"/>
</dbReference>
<dbReference type="InterPro" id="IPR029028">
    <property type="entry name" value="Alpha/beta_knot_MTases"/>
</dbReference>
<organism evidence="10 11">
    <name type="scientific">Plasmodium vivax India VII</name>
    <dbReference type="NCBI Taxonomy" id="1077284"/>
    <lineage>
        <taxon>Eukaryota</taxon>
        <taxon>Sar</taxon>
        <taxon>Alveolata</taxon>
        <taxon>Apicomplexa</taxon>
        <taxon>Aconoidasida</taxon>
        <taxon>Haemosporida</taxon>
        <taxon>Plasmodiidae</taxon>
        <taxon>Plasmodium</taxon>
        <taxon>Plasmodium (Plasmodium)</taxon>
    </lineage>
</organism>
<feature type="compositionally biased region" description="Polar residues" evidence="9">
    <location>
        <begin position="77"/>
        <end position="89"/>
    </location>
</feature>
<sequence>MEGNFSTQKKAPVGIKKPNGGKHIIRGRRGGAPHKVGKEMGKQKGRPNGEGETEWDASSNRNGYNPRMKGKGVHPRFNSSLFRKGQQSGNMGGVTGKGKHQGGLHGGGRKSTSGAANKGSNQGGNKDDGNDPHTLGDAYYYDNESSAVSEGEAPPTGPISHAEENTSRKEPRINSDQQPTMDYVEYVSSLKKGEDPNSDERKTLHTSEGKDEVGGEAPNGEQQKGGGEEQDGADEHQNGADEQQNGADHRRGVFNIFLLFCPLAVTSIRNRRCVINADEHMSFLQNKLKSVESLLACARNAKESAFLRSKAEAVENKLKNVRLDVLFFTLLCLRDSVINKRGRLQIYLHTVNGLLIYVSPSFRVPRSFSLFKKVMLNLMLRNVVLDPGGRPLLKVLPHPVQRYVGSSVCIGISHMGFPADVKKLSKQIKETKNDYSFFLSLSSAYDLTHFIESISRTHSECFPFDYVVRVSDLPLSTVAVCSKLTHFLND</sequence>
<accession>A0A0J9S4M9</accession>
<dbReference type="EMBL" id="KQ234386">
    <property type="protein sequence ID" value="KMZ77666.1"/>
    <property type="molecule type" value="Genomic_DNA"/>
</dbReference>
<feature type="compositionally biased region" description="Basic residues" evidence="9">
    <location>
        <begin position="19"/>
        <end position="32"/>
    </location>
</feature>
<feature type="compositionally biased region" description="Polar residues" evidence="9">
    <location>
        <begin position="110"/>
        <end position="124"/>
    </location>
</feature>
<dbReference type="GO" id="GO:0032040">
    <property type="term" value="C:small-subunit processome"/>
    <property type="evidence" value="ECO:0007669"/>
    <property type="project" value="TreeGrafter"/>
</dbReference>
<dbReference type="GO" id="GO:0070037">
    <property type="term" value="F:rRNA (pseudouridine) methyltransferase activity"/>
    <property type="evidence" value="ECO:0007669"/>
    <property type="project" value="InterPro"/>
</dbReference>
<evidence type="ECO:0000256" key="8">
    <source>
        <dbReference type="ARBA" id="ARBA00022884"/>
    </source>
</evidence>
<evidence type="ECO:0000256" key="1">
    <source>
        <dbReference type="ARBA" id="ARBA00008115"/>
    </source>
</evidence>
<dbReference type="Pfam" id="PF03587">
    <property type="entry name" value="EMG1"/>
    <property type="match status" value="1"/>
</dbReference>
<protein>
    <recommendedName>
        <fullName evidence="12">Small subunit rRNA processing factor</fullName>
    </recommendedName>
</protein>
<keyword evidence="7" id="KW-0699">rRNA-binding</keyword>
<keyword evidence="6" id="KW-0949">S-adenosyl-L-methionine</keyword>
<gene>
    <name evidence="10" type="ORF">PVIIG_03898</name>
</gene>
<name>A0A0J9S4M9_PLAVI</name>
<dbReference type="Gene3D" id="3.40.1280.10">
    <property type="match status" value="1"/>
</dbReference>
<dbReference type="OrthoDB" id="269804at2759"/>
<dbReference type="InterPro" id="IPR029026">
    <property type="entry name" value="tRNA_m1G_MTases_N"/>
</dbReference>
<evidence type="ECO:0000256" key="6">
    <source>
        <dbReference type="ARBA" id="ARBA00022691"/>
    </source>
</evidence>
<keyword evidence="4" id="KW-0489">Methyltransferase</keyword>
<keyword evidence="5" id="KW-0808">Transferase</keyword>
<dbReference type="SUPFAM" id="SSF75217">
    <property type="entry name" value="alpha/beta knot"/>
    <property type="match status" value="1"/>
</dbReference>
<evidence type="ECO:0000256" key="3">
    <source>
        <dbReference type="ARBA" id="ARBA00022552"/>
    </source>
</evidence>
<dbReference type="GO" id="GO:0019843">
    <property type="term" value="F:rRNA binding"/>
    <property type="evidence" value="ECO:0007669"/>
    <property type="project" value="UniProtKB-KW"/>
</dbReference>
<evidence type="ECO:0000313" key="10">
    <source>
        <dbReference type="EMBL" id="KMZ77666.1"/>
    </source>
</evidence>
<comment type="similarity">
    <text evidence="1">Belongs to the class IV-like SAM-binding methyltransferase superfamily. RNA methyltransferase NEP1 family.</text>
</comment>
<dbReference type="PANTHER" id="PTHR12636:SF5">
    <property type="entry name" value="RIBOSOMAL RNA SMALL SUBUNIT METHYLTRANSFERASE NEP1"/>
    <property type="match status" value="1"/>
</dbReference>
<evidence type="ECO:0000256" key="2">
    <source>
        <dbReference type="ARBA" id="ARBA00022517"/>
    </source>
</evidence>
<keyword evidence="8" id="KW-0694">RNA-binding</keyword>
<evidence type="ECO:0000256" key="4">
    <source>
        <dbReference type="ARBA" id="ARBA00022603"/>
    </source>
</evidence>